<dbReference type="GO" id="GO:0008168">
    <property type="term" value="F:methyltransferase activity"/>
    <property type="evidence" value="ECO:0007669"/>
    <property type="project" value="UniProtKB-KW"/>
</dbReference>
<evidence type="ECO:0000256" key="2">
    <source>
        <dbReference type="ARBA" id="ARBA00022454"/>
    </source>
</evidence>
<evidence type="ECO:0000256" key="5">
    <source>
        <dbReference type="ARBA" id="ARBA00022691"/>
    </source>
</evidence>
<comment type="caution">
    <text evidence="9">The sequence shown here is derived from an EMBL/GenBank/DDBJ whole genome shotgun (WGS) entry which is preliminary data.</text>
</comment>
<keyword evidence="2" id="KW-0158">Chromosome</keyword>
<evidence type="ECO:0000256" key="4">
    <source>
        <dbReference type="ARBA" id="ARBA00022679"/>
    </source>
</evidence>
<name>A0A1G2HFZ5_9BACT</name>
<dbReference type="Gene3D" id="2.170.270.10">
    <property type="entry name" value="SET domain"/>
    <property type="match status" value="1"/>
</dbReference>
<dbReference type="STRING" id="1802165.A3F94_00480"/>
<dbReference type="InterPro" id="IPR050973">
    <property type="entry name" value="H3K9_Histone-Lys_N-MTase"/>
</dbReference>
<protein>
    <recommendedName>
        <fullName evidence="8">SET domain-containing protein</fullName>
    </recommendedName>
</protein>
<organism evidence="9 10">
    <name type="scientific">Candidatus Spechtbacteria bacterium RIFCSPLOWO2_12_FULL_38_22</name>
    <dbReference type="NCBI Taxonomy" id="1802165"/>
    <lineage>
        <taxon>Bacteria</taxon>
        <taxon>Candidatus Spechtiibacteriota</taxon>
    </lineage>
</organism>
<evidence type="ECO:0000256" key="1">
    <source>
        <dbReference type="ARBA" id="ARBA00004286"/>
    </source>
</evidence>
<reference evidence="9 10" key="1">
    <citation type="journal article" date="2016" name="Nat. Commun.">
        <title>Thousands of microbial genomes shed light on interconnected biogeochemical processes in an aquifer system.</title>
        <authorList>
            <person name="Anantharaman K."/>
            <person name="Brown C.T."/>
            <person name="Hug L.A."/>
            <person name="Sharon I."/>
            <person name="Castelle C.J."/>
            <person name="Probst A.J."/>
            <person name="Thomas B.C."/>
            <person name="Singh A."/>
            <person name="Wilkins M.J."/>
            <person name="Karaoz U."/>
            <person name="Brodie E.L."/>
            <person name="Williams K.H."/>
            <person name="Hubbard S.S."/>
            <person name="Banfield J.F."/>
        </authorList>
    </citation>
    <scope>NUCLEOTIDE SEQUENCE [LARGE SCALE GENOMIC DNA]</scope>
</reference>
<dbReference type="PANTHER" id="PTHR46223:SF3">
    <property type="entry name" value="HISTONE-LYSINE N-METHYLTRANSFERASE SET-23"/>
    <property type="match status" value="1"/>
</dbReference>
<dbReference type="EMBL" id="MHOK01000023">
    <property type="protein sequence ID" value="OGZ61417.1"/>
    <property type="molecule type" value="Genomic_DNA"/>
</dbReference>
<keyword evidence="6" id="KW-0479">Metal-binding</keyword>
<comment type="subcellular location">
    <subcellularLocation>
        <location evidence="1">Chromosome</location>
    </subcellularLocation>
</comment>
<evidence type="ECO:0000313" key="9">
    <source>
        <dbReference type="EMBL" id="OGZ61417.1"/>
    </source>
</evidence>
<dbReference type="GO" id="GO:0005694">
    <property type="term" value="C:chromosome"/>
    <property type="evidence" value="ECO:0007669"/>
    <property type="project" value="UniProtKB-SubCell"/>
</dbReference>
<dbReference type="GO" id="GO:0032259">
    <property type="term" value="P:methylation"/>
    <property type="evidence" value="ECO:0007669"/>
    <property type="project" value="UniProtKB-KW"/>
</dbReference>
<keyword evidence="4" id="KW-0808">Transferase</keyword>
<keyword evidence="7" id="KW-0862">Zinc</keyword>
<dbReference type="InterPro" id="IPR046341">
    <property type="entry name" value="SET_dom_sf"/>
</dbReference>
<dbReference type="Proteomes" id="UP000176770">
    <property type="component" value="Unassembled WGS sequence"/>
</dbReference>
<dbReference type="AlphaFoldDB" id="A0A1G2HFZ5"/>
<gene>
    <name evidence="9" type="ORF">A3F94_00480</name>
</gene>
<dbReference type="Pfam" id="PF00856">
    <property type="entry name" value="SET"/>
    <property type="match status" value="1"/>
</dbReference>
<feature type="domain" description="SET" evidence="8">
    <location>
        <begin position="7"/>
        <end position="119"/>
    </location>
</feature>
<evidence type="ECO:0000256" key="6">
    <source>
        <dbReference type="ARBA" id="ARBA00022723"/>
    </source>
</evidence>
<accession>A0A1G2HFZ5</accession>
<dbReference type="SMART" id="SM00317">
    <property type="entry name" value="SET"/>
    <property type="match status" value="1"/>
</dbReference>
<keyword evidence="3" id="KW-0489">Methyltransferase</keyword>
<dbReference type="PANTHER" id="PTHR46223">
    <property type="entry name" value="HISTONE-LYSINE N-METHYLTRANSFERASE SUV39H"/>
    <property type="match status" value="1"/>
</dbReference>
<sequence>MKSYLSHKTEKRKSKIDNSGWGLFAKEGIKKDEIVGIKAGHIIERQEFDKRGGFSSKTGEATLQIADDFFLGPLNSKEIEDIMMSVNHSCSPNIGFMGNIIVVAMRDIKKGEELATDYVMHINYPKFNMKCLCNQKGCRKVITGQDWQNKKLQKKYGKYFSSYLRNKF</sequence>
<evidence type="ECO:0000256" key="3">
    <source>
        <dbReference type="ARBA" id="ARBA00022603"/>
    </source>
</evidence>
<dbReference type="InterPro" id="IPR001214">
    <property type="entry name" value="SET_dom"/>
</dbReference>
<proteinExistence type="predicted"/>
<evidence type="ECO:0000259" key="8">
    <source>
        <dbReference type="PROSITE" id="PS50280"/>
    </source>
</evidence>
<dbReference type="PROSITE" id="PS50280">
    <property type="entry name" value="SET"/>
    <property type="match status" value="1"/>
</dbReference>
<dbReference type="SUPFAM" id="SSF82199">
    <property type="entry name" value="SET domain"/>
    <property type="match status" value="1"/>
</dbReference>
<evidence type="ECO:0000313" key="10">
    <source>
        <dbReference type="Proteomes" id="UP000176770"/>
    </source>
</evidence>
<keyword evidence="5" id="KW-0949">S-adenosyl-L-methionine</keyword>
<evidence type="ECO:0000256" key="7">
    <source>
        <dbReference type="ARBA" id="ARBA00022833"/>
    </source>
</evidence>
<dbReference type="GO" id="GO:0046872">
    <property type="term" value="F:metal ion binding"/>
    <property type="evidence" value="ECO:0007669"/>
    <property type="project" value="UniProtKB-KW"/>
</dbReference>